<proteinExistence type="predicted"/>
<evidence type="ECO:0008006" key="2">
    <source>
        <dbReference type="Google" id="ProtNLM"/>
    </source>
</evidence>
<name>A0A2N9F8A7_FAGSY</name>
<dbReference type="InterPro" id="IPR011051">
    <property type="entry name" value="RmlC_Cupin_sf"/>
</dbReference>
<dbReference type="PANTHER" id="PTHR37742:SF1">
    <property type="entry name" value="OS01G0810200 PROTEIN"/>
    <property type="match status" value="1"/>
</dbReference>
<dbReference type="SUPFAM" id="SSF51182">
    <property type="entry name" value="RmlC-like cupins"/>
    <property type="match status" value="1"/>
</dbReference>
<sequence>MLSLSFSLSSFSSHGFLLNSNTLPIDFSSPFSRSQQALFTHHTLEDDAKVNLVRFSSGFPSPLAKDNRGWILDPIALALRSNLLGGAVSCASLHLGSIRPGALRGNHRHHTCNETIVIWGAKTRFRLENSQVVDKGYAEVIIGADEVAVSTSPSGTAHALINMDPIRSSYFIGCQDSIVNYSSSSNDFNVWKDL</sequence>
<organism evidence="1">
    <name type="scientific">Fagus sylvatica</name>
    <name type="common">Beechnut</name>
    <dbReference type="NCBI Taxonomy" id="28930"/>
    <lineage>
        <taxon>Eukaryota</taxon>
        <taxon>Viridiplantae</taxon>
        <taxon>Streptophyta</taxon>
        <taxon>Embryophyta</taxon>
        <taxon>Tracheophyta</taxon>
        <taxon>Spermatophyta</taxon>
        <taxon>Magnoliopsida</taxon>
        <taxon>eudicotyledons</taxon>
        <taxon>Gunneridae</taxon>
        <taxon>Pentapetalae</taxon>
        <taxon>rosids</taxon>
        <taxon>fabids</taxon>
        <taxon>Fagales</taxon>
        <taxon>Fagaceae</taxon>
        <taxon>Fagus</taxon>
    </lineage>
</organism>
<dbReference type="AlphaFoldDB" id="A0A2N9F8A7"/>
<gene>
    <name evidence="1" type="ORF">FSB_LOCUS11207</name>
</gene>
<dbReference type="GO" id="GO:0005802">
    <property type="term" value="C:trans-Golgi network"/>
    <property type="evidence" value="ECO:0007669"/>
    <property type="project" value="TreeGrafter"/>
</dbReference>
<dbReference type="GO" id="GO:0005768">
    <property type="term" value="C:endosome"/>
    <property type="evidence" value="ECO:0007669"/>
    <property type="project" value="TreeGrafter"/>
</dbReference>
<dbReference type="PANTHER" id="PTHR37742">
    <property type="entry name" value="OS01G0810200 PROTEIN"/>
    <property type="match status" value="1"/>
</dbReference>
<accession>A0A2N9F8A7</accession>
<reference evidence="1" key="1">
    <citation type="submission" date="2018-02" db="EMBL/GenBank/DDBJ databases">
        <authorList>
            <person name="Cohen D.B."/>
            <person name="Kent A.D."/>
        </authorList>
    </citation>
    <scope>NUCLEOTIDE SEQUENCE</scope>
</reference>
<dbReference type="Gene3D" id="2.60.120.10">
    <property type="entry name" value="Jelly Rolls"/>
    <property type="match status" value="1"/>
</dbReference>
<protein>
    <recommendedName>
        <fullName evidence="2">Cupin type-1 domain-containing protein</fullName>
    </recommendedName>
</protein>
<evidence type="ECO:0000313" key="1">
    <source>
        <dbReference type="EMBL" id="SPC83325.1"/>
    </source>
</evidence>
<dbReference type="InterPro" id="IPR014710">
    <property type="entry name" value="RmlC-like_jellyroll"/>
</dbReference>
<dbReference type="EMBL" id="OIVN01000637">
    <property type="protein sequence ID" value="SPC83325.1"/>
    <property type="molecule type" value="Genomic_DNA"/>
</dbReference>